<reference evidence="7 8" key="1">
    <citation type="submission" date="2018-08" db="EMBL/GenBank/DDBJ databases">
        <title>Meiothermus roseus NBRC 110900 genome sequencing project.</title>
        <authorList>
            <person name="Da Costa M.S."/>
            <person name="Albuquerque L."/>
            <person name="Raposo P."/>
            <person name="Froufe H.J.C."/>
            <person name="Barroso C.S."/>
            <person name="Egas C."/>
        </authorList>
    </citation>
    <scope>NUCLEOTIDE SEQUENCE [LARGE SCALE GENOMIC DNA]</scope>
    <source>
        <strain evidence="7 8">NBRC 110900</strain>
    </source>
</reference>
<feature type="transmembrane region" description="Helical" evidence="6">
    <location>
        <begin position="108"/>
        <end position="131"/>
    </location>
</feature>
<evidence type="ECO:0000256" key="3">
    <source>
        <dbReference type="ARBA" id="ARBA00022692"/>
    </source>
</evidence>
<dbReference type="InterPro" id="IPR005496">
    <property type="entry name" value="Integral_membrane_TerC"/>
</dbReference>
<dbReference type="Pfam" id="PF03741">
    <property type="entry name" value="TerC"/>
    <property type="match status" value="1"/>
</dbReference>
<gene>
    <name evidence="7" type="ORF">Mrose_03565</name>
</gene>
<keyword evidence="4 6" id="KW-1133">Transmembrane helix</keyword>
<proteinExistence type="inferred from homology"/>
<feature type="transmembrane region" description="Helical" evidence="6">
    <location>
        <begin position="43"/>
        <end position="62"/>
    </location>
</feature>
<evidence type="ECO:0000313" key="7">
    <source>
        <dbReference type="EMBL" id="RIH81603.1"/>
    </source>
</evidence>
<dbReference type="AlphaFoldDB" id="A0A399EDJ1"/>
<dbReference type="GO" id="GO:0016020">
    <property type="term" value="C:membrane"/>
    <property type="evidence" value="ECO:0007669"/>
    <property type="project" value="UniProtKB-SubCell"/>
</dbReference>
<evidence type="ECO:0000256" key="1">
    <source>
        <dbReference type="ARBA" id="ARBA00004141"/>
    </source>
</evidence>
<dbReference type="InterPro" id="IPR022493">
    <property type="entry name" value="CHP03716_TM_YkoY"/>
</dbReference>
<accession>A0A399EDJ1</accession>
<protein>
    <submittedName>
        <fullName evidence="7">Integral membrane protein, YkoY family</fullName>
    </submittedName>
</protein>
<evidence type="ECO:0000256" key="6">
    <source>
        <dbReference type="SAM" id="Phobius"/>
    </source>
</evidence>
<dbReference type="EMBL" id="QWLA01000146">
    <property type="protein sequence ID" value="RIH81603.1"/>
    <property type="molecule type" value="Genomic_DNA"/>
</dbReference>
<dbReference type="PANTHER" id="PTHR30238:SF4">
    <property type="entry name" value="SLL1022 PROTEIN"/>
    <property type="match status" value="1"/>
</dbReference>
<dbReference type="NCBIfam" id="TIGR03716">
    <property type="entry name" value="R_switched_YkoY"/>
    <property type="match status" value="1"/>
</dbReference>
<feature type="transmembrane region" description="Helical" evidence="6">
    <location>
        <begin position="6"/>
        <end position="31"/>
    </location>
</feature>
<keyword evidence="3 6" id="KW-0812">Transmembrane</keyword>
<evidence type="ECO:0000256" key="5">
    <source>
        <dbReference type="ARBA" id="ARBA00023136"/>
    </source>
</evidence>
<evidence type="ECO:0000256" key="2">
    <source>
        <dbReference type="ARBA" id="ARBA00007511"/>
    </source>
</evidence>
<feature type="transmembrane region" description="Helical" evidence="6">
    <location>
        <begin position="68"/>
        <end position="88"/>
    </location>
</feature>
<feature type="transmembrane region" description="Helical" evidence="6">
    <location>
        <begin position="171"/>
        <end position="188"/>
    </location>
</feature>
<feature type="transmembrane region" description="Helical" evidence="6">
    <location>
        <begin position="208"/>
        <end position="225"/>
    </location>
</feature>
<comment type="caution">
    <text evidence="7">The sequence shown here is derived from an EMBL/GenBank/DDBJ whole genome shotgun (WGS) entry which is preliminary data.</text>
</comment>
<dbReference type="PANTHER" id="PTHR30238">
    <property type="entry name" value="MEMBRANE BOUND PREDICTED REDOX MODULATOR"/>
    <property type="match status" value="1"/>
</dbReference>
<comment type="subcellular location">
    <subcellularLocation>
        <location evidence="1">Membrane</location>
        <topology evidence="1">Multi-pass membrane protein</topology>
    </subcellularLocation>
</comment>
<organism evidence="7 8">
    <name type="scientific">Calidithermus roseus</name>
    <dbReference type="NCBI Taxonomy" id="1644118"/>
    <lineage>
        <taxon>Bacteria</taxon>
        <taxon>Thermotogati</taxon>
        <taxon>Deinococcota</taxon>
        <taxon>Deinococci</taxon>
        <taxon>Thermales</taxon>
        <taxon>Thermaceae</taxon>
        <taxon>Calidithermus</taxon>
    </lineage>
</organism>
<name>A0A399EDJ1_9DEIN</name>
<dbReference type="OrthoDB" id="9806211at2"/>
<evidence type="ECO:0000256" key="4">
    <source>
        <dbReference type="ARBA" id="ARBA00022989"/>
    </source>
</evidence>
<sequence>MDLGGALLVILTIVVLEAVLSVDNAVVLAVMVRPLDPDQRGRALLYGLLGAYGLRALVLFFATVIIQVWWIQVLGGLYLVYLAIRHALHYNRRRIVEEERPPARPPSFWRVVVMLNVVDLIFAIDSVLVVVAFSKVFWVIFTGVAIGILLIRLAAGWMVRVMERYPHLEQVAYAVVGWAGIKLGMEGWSKASDLLGRPELALHVPQAVFWAGTLGIMLGGGFLALRTPQPDPVQDDAQRD</sequence>
<dbReference type="Proteomes" id="UP000265341">
    <property type="component" value="Unassembled WGS sequence"/>
</dbReference>
<comment type="similarity">
    <text evidence="2">Belongs to the TerC family.</text>
</comment>
<keyword evidence="5 6" id="KW-0472">Membrane</keyword>
<evidence type="ECO:0000313" key="8">
    <source>
        <dbReference type="Proteomes" id="UP000265341"/>
    </source>
</evidence>
<feature type="transmembrane region" description="Helical" evidence="6">
    <location>
        <begin position="137"/>
        <end position="159"/>
    </location>
</feature>
<dbReference type="RefSeq" id="WP_119280630.1">
    <property type="nucleotide sequence ID" value="NZ_QWLA01000146.1"/>
</dbReference>
<keyword evidence="8" id="KW-1185">Reference proteome</keyword>